<reference evidence="1" key="1">
    <citation type="submission" date="2018-05" db="EMBL/GenBank/DDBJ databases">
        <authorList>
            <person name="Lanie J.A."/>
            <person name="Ng W.-L."/>
            <person name="Kazmierczak K.M."/>
            <person name="Andrzejewski T.M."/>
            <person name="Davidsen T.M."/>
            <person name="Wayne K.J."/>
            <person name="Tettelin H."/>
            <person name="Glass J.I."/>
            <person name="Rusch D."/>
            <person name="Podicherti R."/>
            <person name="Tsui H.-C.T."/>
            <person name="Winkler M.E."/>
        </authorList>
    </citation>
    <scope>NUCLEOTIDE SEQUENCE</scope>
</reference>
<accession>A0A382EII9</accession>
<dbReference type="EMBL" id="UINC01044748">
    <property type="protein sequence ID" value="SVB50616.1"/>
    <property type="molecule type" value="Genomic_DNA"/>
</dbReference>
<dbReference type="AlphaFoldDB" id="A0A382EII9"/>
<protein>
    <submittedName>
        <fullName evidence="1">Uncharacterized protein</fullName>
    </submittedName>
</protein>
<name>A0A382EII9_9ZZZZ</name>
<evidence type="ECO:0000313" key="1">
    <source>
        <dbReference type="EMBL" id="SVB50616.1"/>
    </source>
</evidence>
<organism evidence="1">
    <name type="scientific">marine metagenome</name>
    <dbReference type="NCBI Taxonomy" id="408172"/>
    <lineage>
        <taxon>unclassified sequences</taxon>
        <taxon>metagenomes</taxon>
        <taxon>ecological metagenomes</taxon>
    </lineage>
</organism>
<gene>
    <name evidence="1" type="ORF">METZ01_LOCUS203470</name>
</gene>
<proteinExistence type="predicted"/>
<sequence length="146" mass="16437">MNPLADVQFKFDIAALPETSFFVQTASLPGITLSPMEIGLPQRQGFARSTGTIQYEELTIAFLVDEYLKNWMEIYNWITGEPAYTSGVLTILSSSMNPTIEAHFKELFPMNLSELAFNSTTADPTYHQATVSFKYTEYTIKSLLND</sequence>